<reference evidence="1 2" key="1">
    <citation type="journal article" date="2019" name="Sci. Rep.">
        <title>Orb-weaving spider Araneus ventricosus genome elucidates the spidroin gene catalogue.</title>
        <authorList>
            <person name="Kono N."/>
            <person name="Nakamura H."/>
            <person name="Ohtoshi R."/>
            <person name="Moran D.A.P."/>
            <person name="Shinohara A."/>
            <person name="Yoshida Y."/>
            <person name="Fujiwara M."/>
            <person name="Mori M."/>
            <person name="Tomita M."/>
            <person name="Arakawa K."/>
        </authorList>
    </citation>
    <scope>NUCLEOTIDE SEQUENCE [LARGE SCALE GENOMIC DNA]</scope>
</reference>
<sequence>MTASAHLVLMVPDLEQIHDFSSALVFRETCFSSNKIKKTSNRLPRVWFCVLGSEPENPRPDSIEDPPFTWTWYTLLLMIPEDQQSYIRSMSLRTLKKSNVNRGLETRSCLESPRHARI</sequence>
<keyword evidence="2" id="KW-1185">Reference proteome</keyword>
<comment type="caution">
    <text evidence="1">The sequence shown here is derived from an EMBL/GenBank/DDBJ whole genome shotgun (WGS) entry which is preliminary data.</text>
</comment>
<gene>
    <name evidence="1" type="ORF">AVEN_207116_1</name>
</gene>
<name>A0A4Y2JEW9_ARAVE</name>
<evidence type="ECO:0000313" key="2">
    <source>
        <dbReference type="Proteomes" id="UP000499080"/>
    </source>
</evidence>
<accession>A0A4Y2JEW9</accession>
<organism evidence="1 2">
    <name type="scientific">Araneus ventricosus</name>
    <name type="common">Orbweaver spider</name>
    <name type="synonym">Epeira ventricosa</name>
    <dbReference type="NCBI Taxonomy" id="182803"/>
    <lineage>
        <taxon>Eukaryota</taxon>
        <taxon>Metazoa</taxon>
        <taxon>Ecdysozoa</taxon>
        <taxon>Arthropoda</taxon>
        <taxon>Chelicerata</taxon>
        <taxon>Arachnida</taxon>
        <taxon>Araneae</taxon>
        <taxon>Araneomorphae</taxon>
        <taxon>Entelegynae</taxon>
        <taxon>Araneoidea</taxon>
        <taxon>Araneidae</taxon>
        <taxon>Araneus</taxon>
    </lineage>
</organism>
<dbReference type="EMBL" id="BGPR01003479">
    <property type="protein sequence ID" value="GBM88620.1"/>
    <property type="molecule type" value="Genomic_DNA"/>
</dbReference>
<protein>
    <submittedName>
        <fullName evidence="1">Uncharacterized protein</fullName>
    </submittedName>
</protein>
<dbReference type="AlphaFoldDB" id="A0A4Y2JEW9"/>
<evidence type="ECO:0000313" key="1">
    <source>
        <dbReference type="EMBL" id="GBM88620.1"/>
    </source>
</evidence>
<proteinExistence type="predicted"/>
<dbReference type="Proteomes" id="UP000499080">
    <property type="component" value="Unassembled WGS sequence"/>
</dbReference>